<feature type="compositionally biased region" description="Basic and acidic residues" evidence="1">
    <location>
        <begin position="58"/>
        <end position="75"/>
    </location>
</feature>
<dbReference type="PANTHER" id="PTHR35469:SF4">
    <property type="entry name" value="TRANSMEMBRANE PROTEIN"/>
    <property type="match status" value="1"/>
</dbReference>
<feature type="compositionally biased region" description="Basic and acidic residues" evidence="1">
    <location>
        <begin position="234"/>
        <end position="245"/>
    </location>
</feature>
<evidence type="ECO:0000313" key="3">
    <source>
        <dbReference type="EMBL" id="KAJ7958611.1"/>
    </source>
</evidence>
<feature type="region of interest" description="Disordered" evidence="1">
    <location>
        <begin position="98"/>
        <end position="117"/>
    </location>
</feature>
<accession>A0AAD7LI72</accession>
<evidence type="ECO:0000256" key="1">
    <source>
        <dbReference type="SAM" id="MobiDB-lite"/>
    </source>
</evidence>
<feature type="transmembrane region" description="Helical" evidence="2">
    <location>
        <begin position="180"/>
        <end position="199"/>
    </location>
</feature>
<dbReference type="KEGG" id="qsa:O6P43_019315"/>
<keyword evidence="2 3" id="KW-0812">Transmembrane</keyword>
<feature type="transmembrane region" description="Helical" evidence="2">
    <location>
        <begin position="211"/>
        <end position="230"/>
    </location>
</feature>
<proteinExistence type="predicted"/>
<name>A0AAD7LI72_QUISA</name>
<keyword evidence="2" id="KW-1133">Transmembrane helix</keyword>
<organism evidence="3 4">
    <name type="scientific">Quillaja saponaria</name>
    <name type="common">Soap bark tree</name>
    <dbReference type="NCBI Taxonomy" id="32244"/>
    <lineage>
        <taxon>Eukaryota</taxon>
        <taxon>Viridiplantae</taxon>
        <taxon>Streptophyta</taxon>
        <taxon>Embryophyta</taxon>
        <taxon>Tracheophyta</taxon>
        <taxon>Spermatophyta</taxon>
        <taxon>Magnoliopsida</taxon>
        <taxon>eudicotyledons</taxon>
        <taxon>Gunneridae</taxon>
        <taxon>Pentapetalae</taxon>
        <taxon>rosids</taxon>
        <taxon>fabids</taxon>
        <taxon>Fabales</taxon>
        <taxon>Quillajaceae</taxon>
        <taxon>Quillaja</taxon>
    </lineage>
</organism>
<dbReference type="Proteomes" id="UP001163823">
    <property type="component" value="Chromosome 8"/>
</dbReference>
<feature type="compositionally biased region" description="Low complexity" evidence="1">
    <location>
        <begin position="33"/>
        <end position="45"/>
    </location>
</feature>
<feature type="region of interest" description="Disordered" evidence="1">
    <location>
        <begin position="25"/>
        <end position="87"/>
    </location>
</feature>
<feature type="region of interest" description="Disordered" evidence="1">
    <location>
        <begin position="234"/>
        <end position="253"/>
    </location>
</feature>
<keyword evidence="4" id="KW-1185">Reference proteome</keyword>
<reference evidence="3" key="1">
    <citation type="journal article" date="2023" name="Science">
        <title>Elucidation of the pathway for biosynthesis of saponin adjuvants from the soapbark tree.</title>
        <authorList>
            <person name="Reed J."/>
            <person name="Orme A."/>
            <person name="El-Demerdash A."/>
            <person name="Owen C."/>
            <person name="Martin L.B.B."/>
            <person name="Misra R.C."/>
            <person name="Kikuchi S."/>
            <person name="Rejzek M."/>
            <person name="Martin A.C."/>
            <person name="Harkess A."/>
            <person name="Leebens-Mack J."/>
            <person name="Louveau T."/>
            <person name="Stephenson M.J."/>
            <person name="Osbourn A."/>
        </authorList>
    </citation>
    <scope>NUCLEOTIDE SEQUENCE</scope>
    <source>
        <strain evidence="3">S10</strain>
    </source>
</reference>
<keyword evidence="2" id="KW-0472">Membrane</keyword>
<evidence type="ECO:0000256" key="2">
    <source>
        <dbReference type="SAM" id="Phobius"/>
    </source>
</evidence>
<protein>
    <submittedName>
        <fullName evidence="3">Transmembrane protein</fullName>
    </submittedName>
</protein>
<dbReference type="EMBL" id="JARAOO010000008">
    <property type="protein sequence ID" value="KAJ7958611.1"/>
    <property type="molecule type" value="Genomic_DNA"/>
</dbReference>
<feature type="compositionally biased region" description="Polar residues" evidence="1">
    <location>
        <begin position="142"/>
        <end position="155"/>
    </location>
</feature>
<feature type="region of interest" description="Disordered" evidence="1">
    <location>
        <begin position="130"/>
        <end position="155"/>
    </location>
</feature>
<comment type="caution">
    <text evidence="3">The sequence shown here is derived from an EMBL/GenBank/DDBJ whole genome shotgun (WGS) entry which is preliminary data.</text>
</comment>
<gene>
    <name evidence="3" type="ORF">O6P43_019315</name>
</gene>
<dbReference type="PANTHER" id="PTHR35469">
    <property type="entry name" value="TRANSMEMBRANE PROTEIN"/>
    <property type="match status" value="1"/>
</dbReference>
<feature type="compositionally biased region" description="Polar residues" evidence="1">
    <location>
        <begin position="76"/>
        <end position="87"/>
    </location>
</feature>
<evidence type="ECO:0000313" key="4">
    <source>
        <dbReference type="Proteomes" id="UP001163823"/>
    </source>
</evidence>
<sequence length="294" mass="32097">MATNSREARRRRIVERGSDRLALITGRVPATPSSPSSPFSLSSPFAVDTGISSQQLTPHDHDQDQDQRTHHHVSDRNSFNVSPSANDKVSEPILLKHDHVTDPSTDSGRNLPPHLSEFEANNNSVKVLASELSEEGQPPPVSSITNLGTEQRSQPQTLESSIFTPMHISSAITASESTRLFCSMAIALLVVLSYIRFPILGSKVIKSILSFRPLYFVLLTNCTVVLARLLSEKPRGPGRVSRGEQKTPPVDGDDWAEKLGRTLEAGLLVQKVIDALFIDCSIYAIIVICGLSLV</sequence>
<dbReference type="AlphaFoldDB" id="A0AAD7LI72"/>